<keyword evidence="1" id="KW-0732">Signal</keyword>
<dbReference type="Proteomes" id="UP000250266">
    <property type="component" value="Unassembled WGS sequence"/>
</dbReference>
<feature type="signal peptide" evidence="1">
    <location>
        <begin position="1"/>
        <end position="20"/>
    </location>
</feature>
<evidence type="ECO:0000313" key="2">
    <source>
        <dbReference type="EMBL" id="OCK73185.1"/>
    </source>
</evidence>
<feature type="chain" id="PRO_5034239083" evidence="1">
    <location>
        <begin position="21"/>
        <end position="136"/>
    </location>
</feature>
<reference evidence="2 3" key="1">
    <citation type="journal article" date="2016" name="Nat. Commun.">
        <title>Ectomycorrhizal ecology is imprinted in the genome of the dominant symbiotic fungus Cenococcum geophilum.</title>
        <authorList>
            <consortium name="DOE Joint Genome Institute"/>
            <person name="Peter M."/>
            <person name="Kohler A."/>
            <person name="Ohm R.A."/>
            <person name="Kuo A."/>
            <person name="Krutzmann J."/>
            <person name="Morin E."/>
            <person name="Arend M."/>
            <person name="Barry K.W."/>
            <person name="Binder M."/>
            <person name="Choi C."/>
            <person name="Clum A."/>
            <person name="Copeland A."/>
            <person name="Grisel N."/>
            <person name="Haridas S."/>
            <person name="Kipfer T."/>
            <person name="LaButti K."/>
            <person name="Lindquist E."/>
            <person name="Lipzen A."/>
            <person name="Maire R."/>
            <person name="Meier B."/>
            <person name="Mihaltcheva S."/>
            <person name="Molinier V."/>
            <person name="Murat C."/>
            <person name="Poggeler S."/>
            <person name="Quandt C.A."/>
            <person name="Sperisen C."/>
            <person name="Tritt A."/>
            <person name="Tisserant E."/>
            <person name="Crous P.W."/>
            <person name="Henrissat B."/>
            <person name="Nehls U."/>
            <person name="Egli S."/>
            <person name="Spatafora J.W."/>
            <person name="Grigoriev I.V."/>
            <person name="Martin F.M."/>
        </authorList>
    </citation>
    <scope>NUCLEOTIDE SEQUENCE [LARGE SCALE GENOMIC DNA]</scope>
    <source>
        <strain evidence="2 3">CBS 459.81</strain>
    </source>
</reference>
<dbReference type="EMBL" id="KV745908">
    <property type="protein sequence ID" value="OCK73185.1"/>
    <property type="molecule type" value="Genomic_DNA"/>
</dbReference>
<protein>
    <submittedName>
        <fullName evidence="2">Uncharacterized protein</fullName>
    </submittedName>
</protein>
<feature type="non-terminal residue" evidence="2">
    <location>
        <position position="1"/>
    </location>
</feature>
<dbReference type="AlphaFoldDB" id="A0A8E2DX37"/>
<gene>
    <name evidence="2" type="ORF">K432DRAFT_313477</name>
</gene>
<evidence type="ECO:0000313" key="3">
    <source>
        <dbReference type="Proteomes" id="UP000250266"/>
    </source>
</evidence>
<proteinExistence type="predicted"/>
<evidence type="ECO:0000256" key="1">
    <source>
        <dbReference type="SAM" id="SignalP"/>
    </source>
</evidence>
<keyword evidence="3" id="KW-1185">Reference proteome</keyword>
<organism evidence="2 3">
    <name type="scientific">Lepidopterella palustris CBS 459.81</name>
    <dbReference type="NCBI Taxonomy" id="1314670"/>
    <lineage>
        <taxon>Eukaryota</taxon>
        <taxon>Fungi</taxon>
        <taxon>Dikarya</taxon>
        <taxon>Ascomycota</taxon>
        <taxon>Pezizomycotina</taxon>
        <taxon>Dothideomycetes</taxon>
        <taxon>Pleosporomycetidae</taxon>
        <taxon>Mytilinidiales</taxon>
        <taxon>Argynnaceae</taxon>
        <taxon>Lepidopterella</taxon>
    </lineage>
</organism>
<sequence length="136" mass="13960">LNHSVAIAFVLASISCAILALQALCKETNVKAGIATVQVKSLLLLLACCKFVRFNLTGAIPNIHLGQKRDLIQSLGTGAESVANGIVTAAPSVISQVATMGPSVISQVQSAADTLATTLPSAVKTLIPPNCLINIK</sequence>
<name>A0A8E2DX37_9PEZI</name>
<accession>A0A8E2DX37</accession>